<evidence type="ECO:0000256" key="15">
    <source>
        <dbReference type="SAM" id="Phobius"/>
    </source>
</evidence>
<dbReference type="InterPro" id="IPR006202">
    <property type="entry name" value="Neur_chan_lig-bd"/>
</dbReference>
<evidence type="ECO:0000256" key="10">
    <source>
        <dbReference type="ARBA" id="ARBA00023170"/>
    </source>
</evidence>
<evidence type="ECO:0000256" key="9">
    <source>
        <dbReference type="ARBA" id="ARBA00023157"/>
    </source>
</evidence>
<dbReference type="GO" id="GO:0022848">
    <property type="term" value="F:acetylcholine-gated monoatomic cation-selective channel activity"/>
    <property type="evidence" value="ECO:0007669"/>
    <property type="project" value="InterPro"/>
</dbReference>
<feature type="transmembrane region" description="Helical" evidence="15">
    <location>
        <begin position="461"/>
        <end position="483"/>
    </location>
</feature>
<keyword evidence="10" id="KW-0675">Receptor</keyword>
<dbReference type="OrthoDB" id="5975154at2759"/>
<evidence type="ECO:0000256" key="12">
    <source>
        <dbReference type="ARBA" id="ARBA00023286"/>
    </source>
</evidence>
<keyword evidence="9" id="KW-1015">Disulfide bond</keyword>
<dbReference type="PRINTS" id="PR00252">
    <property type="entry name" value="NRIONCHANNEL"/>
</dbReference>
<evidence type="ECO:0000313" key="18">
    <source>
        <dbReference type="EMBL" id="CAG5136305.1"/>
    </source>
</evidence>
<keyword evidence="6" id="KW-0770">Synapse</keyword>
<dbReference type="Gene3D" id="1.20.58.390">
    <property type="entry name" value="Neurotransmitter-gated ion-channel transmembrane domain"/>
    <property type="match status" value="1"/>
</dbReference>
<evidence type="ECO:0000313" key="19">
    <source>
        <dbReference type="Proteomes" id="UP000678393"/>
    </source>
</evidence>
<evidence type="ECO:0000256" key="3">
    <source>
        <dbReference type="ARBA" id="ARBA00022475"/>
    </source>
</evidence>
<dbReference type="GO" id="GO:0004888">
    <property type="term" value="F:transmembrane signaling receptor activity"/>
    <property type="evidence" value="ECO:0007669"/>
    <property type="project" value="InterPro"/>
</dbReference>
<keyword evidence="7" id="KW-0406">Ion transport</keyword>
<evidence type="ECO:0000256" key="4">
    <source>
        <dbReference type="ARBA" id="ARBA00022692"/>
    </source>
</evidence>
<keyword evidence="5 15" id="KW-1133">Transmembrane helix</keyword>
<dbReference type="InterPro" id="IPR002394">
    <property type="entry name" value="Nicotinic_acetylcholine_rcpt"/>
</dbReference>
<dbReference type="Pfam" id="PF02931">
    <property type="entry name" value="Neur_chan_LBD"/>
    <property type="match status" value="1"/>
</dbReference>
<comment type="similarity">
    <text evidence="1">Belongs to the ligand-gated ion channel (TC 1.A.9) family. Acetylcholine receptor (TC 1.A.9.1) subfamily.</text>
</comment>
<evidence type="ECO:0000256" key="5">
    <source>
        <dbReference type="ARBA" id="ARBA00022989"/>
    </source>
</evidence>
<keyword evidence="8 15" id="KW-0472">Membrane</keyword>
<keyword evidence="19" id="KW-1185">Reference proteome</keyword>
<evidence type="ECO:0000256" key="11">
    <source>
        <dbReference type="ARBA" id="ARBA00023180"/>
    </source>
</evidence>
<feature type="transmembrane region" description="Helical" evidence="15">
    <location>
        <begin position="280"/>
        <end position="306"/>
    </location>
</feature>
<accession>A0A8S4A855</accession>
<keyword evidence="2" id="KW-0813">Transport</keyword>
<evidence type="ECO:0000256" key="14">
    <source>
        <dbReference type="ARBA" id="ARBA00034099"/>
    </source>
</evidence>
<comment type="subcellular location">
    <subcellularLocation>
        <location evidence="14">Synaptic cell membrane</location>
        <topology evidence="14">Multi-pass membrane protein</topology>
    </subcellularLocation>
</comment>
<dbReference type="SUPFAM" id="SSF90112">
    <property type="entry name" value="Neurotransmitter-gated ion-channel transmembrane pore"/>
    <property type="match status" value="1"/>
</dbReference>
<reference evidence="18" key="1">
    <citation type="submission" date="2021-04" db="EMBL/GenBank/DDBJ databases">
        <authorList>
            <consortium name="Molecular Ecology Group"/>
        </authorList>
    </citation>
    <scope>NUCLEOTIDE SEQUENCE</scope>
</reference>
<comment type="caution">
    <text evidence="18">The sequence shown here is derived from an EMBL/GenBank/DDBJ whole genome shotgun (WGS) entry which is preliminary data.</text>
</comment>
<dbReference type="AlphaFoldDB" id="A0A8S4A855"/>
<proteinExistence type="inferred from homology"/>
<dbReference type="InterPro" id="IPR038050">
    <property type="entry name" value="Neuro_actylchol_rec"/>
</dbReference>
<dbReference type="FunFam" id="2.70.170.10:FF:000016">
    <property type="entry name" value="Nicotinic acetylcholine receptor subunit"/>
    <property type="match status" value="1"/>
</dbReference>
<keyword evidence="11" id="KW-0325">Glycoprotein</keyword>
<feature type="non-terminal residue" evidence="18">
    <location>
        <position position="1"/>
    </location>
</feature>
<dbReference type="PRINTS" id="PR00254">
    <property type="entry name" value="NICOTINICR"/>
</dbReference>
<feature type="domain" description="Neurotransmitter-gated ion-channel ligand-binding" evidence="16">
    <location>
        <begin position="8"/>
        <end position="217"/>
    </location>
</feature>
<protein>
    <submittedName>
        <fullName evidence="18">Uncharacterized protein</fullName>
    </submittedName>
</protein>
<keyword evidence="12" id="KW-1071">Ligand-gated ion channel</keyword>
<evidence type="ECO:0000259" key="16">
    <source>
        <dbReference type="Pfam" id="PF02931"/>
    </source>
</evidence>
<feature type="domain" description="Neurotransmitter-gated ion-channel transmembrane" evidence="17">
    <location>
        <begin position="224"/>
        <end position="473"/>
    </location>
</feature>
<dbReference type="InterPro" id="IPR006201">
    <property type="entry name" value="Neur_channel"/>
</dbReference>
<evidence type="ECO:0000256" key="7">
    <source>
        <dbReference type="ARBA" id="ARBA00023065"/>
    </source>
</evidence>
<dbReference type="InterPro" id="IPR036734">
    <property type="entry name" value="Neur_chan_lig-bd_sf"/>
</dbReference>
<dbReference type="CDD" id="cd19033">
    <property type="entry name" value="LGIC_ECD_nAChR_proto-like"/>
    <property type="match status" value="1"/>
</dbReference>
<keyword evidence="13" id="KW-0407">Ion channel</keyword>
<dbReference type="Pfam" id="PF02932">
    <property type="entry name" value="Neur_chan_memb"/>
    <property type="match status" value="1"/>
</dbReference>
<evidence type="ECO:0000256" key="1">
    <source>
        <dbReference type="ARBA" id="ARBA00009237"/>
    </source>
</evidence>
<keyword evidence="3" id="KW-1003">Cell membrane</keyword>
<keyword evidence="4 15" id="KW-0812">Transmembrane</keyword>
<dbReference type="GO" id="GO:0045211">
    <property type="term" value="C:postsynaptic membrane"/>
    <property type="evidence" value="ECO:0007669"/>
    <property type="project" value="InterPro"/>
</dbReference>
<dbReference type="CDD" id="cd19051">
    <property type="entry name" value="LGIC_TM_cation"/>
    <property type="match status" value="1"/>
</dbReference>
<dbReference type="InterPro" id="IPR006029">
    <property type="entry name" value="Neurotrans-gated_channel_TM"/>
</dbReference>
<name>A0A8S4A855_9EUPU</name>
<dbReference type="InterPro" id="IPR036719">
    <property type="entry name" value="Neuro-gated_channel_TM_sf"/>
</dbReference>
<evidence type="ECO:0000256" key="2">
    <source>
        <dbReference type="ARBA" id="ARBA00022448"/>
    </source>
</evidence>
<sequence>HSAPMEKVLARHLLERYEQVGRMGRPVMEATDTMVVNFSLSLIQILDVDEKNQVFKTNIWYHYRWRDIILQWNPSHYDNITNIRIPSNKIWLPDILLYNFADDRLREQRDALVVVEHTGDLLWMPQAILNSSCTFDTLFFPFDDQTCHLKFGSWTYNGDKLNIDFIGGHQEINLDDYMQSNEWDLVKNVAVRNVKFYTCCPEPYPDLTFTLQMKRKVAFYTLILILPCGLLSLLTLVIFWVPPESPAKLQLGMNIFLAFFLLLLLLADFTPRAATSIPLIGAYFCLSLIMITLSTVLACIVANMYFRGIRVNRAPRWLRSCIIDGAAKLLCVNEVIQEKSTQPPTTPRKVWSTYVTGVRSQSDPETLDSLLLEEVSLLLLHGYSLQEQGGGGGEGGESSFVAWIQPPGTESNQCHQNVYLYSQISSLRELMDEELAVTESLEESQKHILEWRMIACVMDRIFFTSYITINILGLSGLLLRNYLL</sequence>
<evidence type="ECO:0000256" key="8">
    <source>
        <dbReference type="ARBA" id="ARBA00023136"/>
    </source>
</evidence>
<dbReference type="Gene3D" id="2.70.170.10">
    <property type="entry name" value="Neurotransmitter-gated ion-channel ligand-binding domain"/>
    <property type="match status" value="1"/>
</dbReference>
<dbReference type="EMBL" id="CAJHNH020008515">
    <property type="protein sequence ID" value="CAG5136305.1"/>
    <property type="molecule type" value="Genomic_DNA"/>
</dbReference>
<organism evidence="18 19">
    <name type="scientific">Candidula unifasciata</name>
    <dbReference type="NCBI Taxonomy" id="100452"/>
    <lineage>
        <taxon>Eukaryota</taxon>
        <taxon>Metazoa</taxon>
        <taxon>Spiralia</taxon>
        <taxon>Lophotrochozoa</taxon>
        <taxon>Mollusca</taxon>
        <taxon>Gastropoda</taxon>
        <taxon>Heterobranchia</taxon>
        <taxon>Euthyneura</taxon>
        <taxon>Panpulmonata</taxon>
        <taxon>Eupulmonata</taxon>
        <taxon>Stylommatophora</taxon>
        <taxon>Helicina</taxon>
        <taxon>Helicoidea</taxon>
        <taxon>Geomitridae</taxon>
        <taxon>Candidula</taxon>
    </lineage>
</organism>
<evidence type="ECO:0000259" key="17">
    <source>
        <dbReference type="Pfam" id="PF02932"/>
    </source>
</evidence>
<feature type="transmembrane region" description="Helical" evidence="15">
    <location>
        <begin position="217"/>
        <end position="241"/>
    </location>
</feature>
<evidence type="ECO:0000256" key="6">
    <source>
        <dbReference type="ARBA" id="ARBA00023018"/>
    </source>
</evidence>
<dbReference type="PANTHER" id="PTHR18945">
    <property type="entry name" value="NEUROTRANSMITTER GATED ION CHANNEL"/>
    <property type="match status" value="1"/>
</dbReference>
<dbReference type="Proteomes" id="UP000678393">
    <property type="component" value="Unassembled WGS sequence"/>
</dbReference>
<feature type="transmembrane region" description="Helical" evidence="15">
    <location>
        <begin position="253"/>
        <end position="274"/>
    </location>
</feature>
<gene>
    <name evidence="18" type="ORF">CUNI_LOCUS21863</name>
</gene>
<evidence type="ECO:0000256" key="13">
    <source>
        <dbReference type="ARBA" id="ARBA00023303"/>
    </source>
</evidence>
<dbReference type="SUPFAM" id="SSF63712">
    <property type="entry name" value="Nicotinic receptor ligand binding domain-like"/>
    <property type="match status" value="1"/>
</dbReference>